<dbReference type="STRING" id="1392255.A0A2I1CI50"/>
<dbReference type="SUPFAM" id="SSF56112">
    <property type="entry name" value="Protein kinase-like (PK-like)"/>
    <property type="match status" value="1"/>
</dbReference>
<dbReference type="OMA" id="QGSIDRH"/>
<evidence type="ECO:0000256" key="3">
    <source>
        <dbReference type="ARBA" id="ARBA00016197"/>
    </source>
</evidence>
<dbReference type="OrthoDB" id="2831558at2759"/>
<dbReference type="Pfam" id="PF01636">
    <property type="entry name" value="APH"/>
    <property type="match status" value="1"/>
</dbReference>
<dbReference type="PANTHER" id="PTHR36091:SF1">
    <property type="entry name" value="ALTERED INHERITANCE OF MITOCHONDRIA PROTEIN 9, MITOCHONDRIAL"/>
    <property type="match status" value="1"/>
</dbReference>
<evidence type="ECO:0000259" key="7">
    <source>
        <dbReference type="Pfam" id="PF01636"/>
    </source>
</evidence>
<sequence>MTSNKARQMMWAVHPFPLHSLQIQLIHKSLPHRLSQSYSGRLCSQPNYAAKFHSCNRLFTQVDSVGAIDPHAYTSGRWLRQDKVERDSRYIKFNFKALCQRVIDLCPEADTIPACQKLEGGFNRVFIFTLDNTKQIVARLPFPLAGPTRLTTASEVATVRYLQARTRIPIPTILDWHDDAAHADNLIGSEYIIMEHAAGVPLREKWQEMTGDQQVRCIDAIYRTIKEAVDLEFPAFGSIYFNDTVESNYRMFLDKDFCIGPHCSSRYWDCNSGEHRYYGRAKPNHGPWTSIEEYCDGLIDAGISRVPPADTEVEQKPLYHGSVQNHLRLLEGAWVVLRQIAADSRIKTTSSPLLFHPDLHMRNIFVSEDDPTLISSIIDWQSASIEPAFWYSDEVPGFARENDICATTFELSSRFLTPKLSRPRLMDENLFRPLRYCYRTWKDGAVALRHELIETSRHWTELGFEGQCLYPIPTSEELANHEGEYKLFEAAQNLRRDLSNLLNTASDGWVPLENWEATELAHKELFNGMLQAVSDNPDLSDDEPIKDENTLRSIWPFDID</sequence>
<dbReference type="InterPro" id="IPR051035">
    <property type="entry name" value="Mito_inheritance_9"/>
</dbReference>
<evidence type="ECO:0000256" key="5">
    <source>
        <dbReference type="ARBA" id="ARBA00023128"/>
    </source>
</evidence>
<proteinExistence type="inferred from homology"/>
<evidence type="ECO:0000256" key="1">
    <source>
        <dbReference type="ARBA" id="ARBA00004173"/>
    </source>
</evidence>
<keyword evidence="4" id="KW-0809">Transit peptide</keyword>
<dbReference type="EMBL" id="MSZS01000002">
    <property type="protein sequence ID" value="PKX97291.1"/>
    <property type="molecule type" value="Genomic_DNA"/>
</dbReference>
<dbReference type="InterPro" id="IPR002575">
    <property type="entry name" value="Aminoglycoside_PTrfase"/>
</dbReference>
<keyword evidence="9" id="KW-1185">Reference proteome</keyword>
<dbReference type="VEuPathDB" id="FungiDB:P174DRAFT_402425"/>
<feature type="non-terminal residue" evidence="8">
    <location>
        <position position="560"/>
    </location>
</feature>
<dbReference type="RefSeq" id="XP_024685886.1">
    <property type="nucleotide sequence ID" value="XM_024823954.1"/>
</dbReference>
<dbReference type="GO" id="GO:0005739">
    <property type="term" value="C:mitochondrion"/>
    <property type="evidence" value="ECO:0007669"/>
    <property type="project" value="UniProtKB-SubCell"/>
</dbReference>
<comment type="caution">
    <text evidence="8">The sequence shown here is derived from an EMBL/GenBank/DDBJ whole genome shotgun (WGS) entry which is preliminary data.</text>
</comment>
<dbReference type="GeneID" id="36531279"/>
<dbReference type="Proteomes" id="UP000234474">
    <property type="component" value="Unassembled WGS sequence"/>
</dbReference>
<organism evidence="8 9">
    <name type="scientific">Aspergillus novofumigatus (strain IBT 16806)</name>
    <dbReference type="NCBI Taxonomy" id="1392255"/>
    <lineage>
        <taxon>Eukaryota</taxon>
        <taxon>Fungi</taxon>
        <taxon>Dikarya</taxon>
        <taxon>Ascomycota</taxon>
        <taxon>Pezizomycotina</taxon>
        <taxon>Eurotiomycetes</taxon>
        <taxon>Eurotiomycetidae</taxon>
        <taxon>Eurotiales</taxon>
        <taxon>Aspergillaceae</taxon>
        <taxon>Aspergillus</taxon>
        <taxon>Aspergillus subgen. Fumigati</taxon>
    </lineage>
</organism>
<dbReference type="PANTHER" id="PTHR36091">
    <property type="entry name" value="ALTERED INHERITANCE OF MITOCHONDRIA PROTEIN 9, MITOCHONDRIAL"/>
    <property type="match status" value="1"/>
</dbReference>
<name>A0A2I1CI50_ASPN1</name>
<gene>
    <name evidence="8" type="ORF">P174DRAFT_402425</name>
</gene>
<evidence type="ECO:0000256" key="4">
    <source>
        <dbReference type="ARBA" id="ARBA00022946"/>
    </source>
</evidence>
<evidence type="ECO:0000313" key="9">
    <source>
        <dbReference type="Proteomes" id="UP000234474"/>
    </source>
</evidence>
<protein>
    <recommendedName>
        <fullName evidence="3">Altered inheritance of mitochondria protein 9, mitochondrial</fullName>
    </recommendedName>
    <alternativeName>
        <fullName evidence="6">Found in mitochondrial proteome protein 29</fullName>
    </alternativeName>
</protein>
<dbReference type="AlphaFoldDB" id="A0A2I1CI50"/>
<evidence type="ECO:0000256" key="6">
    <source>
        <dbReference type="ARBA" id="ARBA00031849"/>
    </source>
</evidence>
<evidence type="ECO:0000313" key="8">
    <source>
        <dbReference type="EMBL" id="PKX97291.1"/>
    </source>
</evidence>
<comment type="similarity">
    <text evidence="2">Belongs to the AIM9 family.</text>
</comment>
<feature type="domain" description="Aminoglycoside phosphotransferase" evidence="7">
    <location>
        <begin position="120"/>
        <end position="388"/>
    </location>
</feature>
<dbReference type="InterPro" id="IPR011009">
    <property type="entry name" value="Kinase-like_dom_sf"/>
</dbReference>
<comment type="subcellular location">
    <subcellularLocation>
        <location evidence="1">Mitochondrion</location>
    </subcellularLocation>
</comment>
<reference evidence="9" key="1">
    <citation type="journal article" date="2018" name="Proc. Natl. Acad. Sci. U.S.A.">
        <title>Linking secondary metabolites to gene clusters through genome sequencing of six diverse Aspergillus species.</title>
        <authorList>
            <person name="Kaerboelling I."/>
            <person name="Vesth T.C."/>
            <person name="Frisvad J.C."/>
            <person name="Nybo J.L."/>
            <person name="Theobald S."/>
            <person name="Kuo A."/>
            <person name="Bowyer P."/>
            <person name="Matsuda Y."/>
            <person name="Mondo S."/>
            <person name="Lyhne E.K."/>
            <person name="Kogle M.E."/>
            <person name="Clum A."/>
            <person name="Lipzen A."/>
            <person name="Salamov A."/>
            <person name="Ngan C.Y."/>
            <person name="Daum C."/>
            <person name="Chiniquy J."/>
            <person name="Barry K."/>
            <person name="LaButti K."/>
            <person name="Haridas S."/>
            <person name="Simmons B.A."/>
            <person name="Magnuson J.K."/>
            <person name="Mortensen U.H."/>
            <person name="Larsen T.O."/>
            <person name="Grigoriev I.V."/>
            <person name="Baker S.E."/>
            <person name="Andersen M.R."/>
        </authorList>
    </citation>
    <scope>NUCLEOTIDE SEQUENCE [LARGE SCALE GENOMIC DNA]</scope>
    <source>
        <strain evidence="9">IBT 16806</strain>
    </source>
</reference>
<keyword evidence="5" id="KW-0496">Mitochondrion</keyword>
<accession>A0A2I1CI50</accession>
<evidence type="ECO:0000256" key="2">
    <source>
        <dbReference type="ARBA" id="ARBA00005543"/>
    </source>
</evidence>